<dbReference type="Gene3D" id="1.20.1270.60">
    <property type="entry name" value="Arfaptin homology (AH) domain/BAR domain"/>
    <property type="match status" value="1"/>
</dbReference>
<evidence type="ECO:0000313" key="3">
    <source>
        <dbReference type="EMBL" id="EPY36532.1"/>
    </source>
</evidence>
<gene>
    <name evidence="3" type="ORF">STCU_00534</name>
    <name evidence="2" type="ORF">STCU_02383</name>
</gene>
<dbReference type="InterPro" id="IPR027267">
    <property type="entry name" value="AH/BAR_dom_sf"/>
</dbReference>
<reference evidence="3" key="2">
    <citation type="submission" date="2013-03" db="EMBL/GenBank/DDBJ databases">
        <authorList>
            <person name="Motta M.C.M."/>
            <person name="Martins A.C.A."/>
            <person name="Preta C.M.C.C."/>
            <person name="Silva R."/>
            <person name="de Souza S.S."/>
            <person name="Klein C.C."/>
            <person name="de Almeida L.G.P."/>
            <person name="Cunha O.L."/>
            <person name="Colabardini A.C."/>
            <person name="Lima B.A."/>
            <person name="Machado C.R."/>
            <person name="Soares C.M.A."/>
            <person name="de Menezes C.B.A."/>
            <person name="Bartolomeu D.C."/>
            <person name="Grisard E.C."/>
            <person name="Fantinatti-Garboggini F."/>
            <person name="Rodrigues-Luiz G.F."/>
            <person name="Wagner G."/>
            <person name="Goldman G.H."/>
            <person name="Fietto J.L.R."/>
            <person name="Ciapina L.P."/>
            <person name="Brocchi M."/>
            <person name="Elias M.C."/>
            <person name="Goldman M.H.S."/>
            <person name="Sagot M.-F."/>
            <person name="Pereira M."/>
            <person name="Stoco P.H."/>
            <person name="Teixeira S.M.R."/>
            <person name="de Mendonca-Neto R.P."/>
            <person name="Maciel T.E.F."/>
            <person name="Mendes T.A.O."/>
            <person name="Urmenyi T.P."/>
            <person name="Teixeira M.M.G."/>
            <person name="de Camargo E.F.P."/>
            <person name="de Sousa W."/>
            <person name="Schenkman S."/>
            <person name="de Vasconcelos A.T.R."/>
        </authorList>
    </citation>
    <scope>NUCLEOTIDE SEQUENCE</scope>
</reference>
<feature type="region of interest" description="Disordered" evidence="1">
    <location>
        <begin position="311"/>
        <end position="330"/>
    </location>
</feature>
<organism evidence="3 4">
    <name type="scientific">Strigomonas culicis</name>
    <dbReference type="NCBI Taxonomy" id="28005"/>
    <lineage>
        <taxon>Eukaryota</taxon>
        <taxon>Discoba</taxon>
        <taxon>Euglenozoa</taxon>
        <taxon>Kinetoplastea</taxon>
        <taxon>Metakinetoplastina</taxon>
        <taxon>Trypanosomatida</taxon>
        <taxon>Trypanosomatidae</taxon>
        <taxon>Strigomonadinae</taxon>
        <taxon>Strigomonas</taxon>
    </lineage>
</organism>
<evidence type="ECO:0000313" key="2">
    <source>
        <dbReference type="EMBL" id="EPY33245.1"/>
    </source>
</evidence>
<accession>S9V0B7</accession>
<evidence type="ECO:0000256" key="1">
    <source>
        <dbReference type="SAM" id="MobiDB-lite"/>
    </source>
</evidence>
<comment type="caution">
    <text evidence="3">The sequence shown here is derived from an EMBL/GenBank/DDBJ whole genome shotgun (WGS) entry which is preliminary data.</text>
</comment>
<reference evidence="3 4" key="1">
    <citation type="journal article" date="2013" name="PLoS ONE">
        <title>Predicting the Proteins of Angomonas deanei, Strigomonas culicis and Their Respective Endosymbionts Reveals New Aspects of the Trypanosomatidae Family.</title>
        <authorList>
            <person name="Motta M.C."/>
            <person name="Martins A.C."/>
            <person name="de Souza S.S."/>
            <person name="Catta-Preta C.M."/>
            <person name="Silva R."/>
            <person name="Klein C.C."/>
            <person name="de Almeida L.G."/>
            <person name="de Lima Cunha O."/>
            <person name="Ciapina L.P."/>
            <person name="Brocchi M."/>
            <person name="Colabardini A.C."/>
            <person name="de Araujo Lima B."/>
            <person name="Machado C.R."/>
            <person name="de Almeida Soares C.M."/>
            <person name="Probst C.M."/>
            <person name="de Menezes C.B."/>
            <person name="Thompson C.E."/>
            <person name="Bartholomeu D.C."/>
            <person name="Gradia D.F."/>
            <person name="Pavoni D.P."/>
            <person name="Grisard E.C."/>
            <person name="Fantinatti-Garboggini F."/>
            <person name="Marchini F.K."/>
            <person name="Rodrigues-Luiz G.F."/>
            <person name="Wagner G."/>
            <person name="Goldman G.H."/>
            <person name="Fietto J.L."/>
            <person name="Elias M.C."/>
            <person name="Goldman M.H."/>
            <person name="Sagot M.F."/>
            <person name="Pereira M."/>
            <person name="Stoco P.H."/>
            <person name="de Mendonca-Neto R.P."/>
            <person name="Teixeira S.M."/>
            <person name="Maciel T.E."/>
            <person name="de Oliveira Mendes T.A."/>
            <person name="Urmenyi T.P."/>
            <person name="de Souza W."/>
            <person name="Schenkman S."/>
            <person name="de Vasconcelos A.T."/>
        </authorList>
    </citation>
    <scope>NUCLEOTIDE SEQUENCE [LARGE SCALE GENOMIC DNA]</scope>
</reference>
<name>S9V0B7_9TRYP</name>
<dbReference type="AlphaFoldDB" id="S9V0B7"/>
<dbReference type="Proteomes" id="UP000015354">
    <property type="component" value="Unassembled WGS sequence"/>
</dbReference>
<sequence length="371" mass="41848">MQKSLQFAKTTNAIDDLVFNLSSALGQFKGDNGVGRLLTAGKLSLLSLMGEFDKTNDALFERRSNSVQNTRRCLVRLNEEFSSVLKHMDKVVSKVDSIVSIMHEFHESCDLEILSENANQQRDEGLRFKNLFADLDKVNATVQKIFADFHSNQTTCVQMNANSVQELGAIHNEVNTDVKRKQTDFDMLRRRVQVKQSEFERLRASGQPHNAAVQNAEATLREAAADVEVIGDSYLLEIQKGMDATRFALEQTTMSGWASINVFFVQLTTFMKDMSESTASIGNIAKVIKNEQQVSKELGEEKRRLEAVQVRAQQHKMEQQHQPQTLPPAAQHCDANYDLFIAESSPPTEDPSEPNYPPTKSKRMSIDDLFR</sequence>
<dbReference type="OrthoDB" id="262895at2759"/>
<dbReference type="SUPFAM" id="SSF103657">
    <property type="entry name" value="BAR/IMD domain-like"/>
    <property type="match status" value="1"/>
</dbReference>
<dbReference type="EMBL" id="ATMH01002383">
    <property type="protein sequence ID" value="EPY33245.1"/>
    <property type="molecule type" value="Genomic_DNA"/>
</dbReference>
<proteinExistence type="predicted"/>
<dbReference type="EMBL" id="ATMH01000534">
    <property type="protein sequence ID" value="EPY36532.1"/>
    <property type="molecule type" value="Genomic_DNA"/>
</dbReference>
<keyword evidence="4" id="KW-1185">Reference proteome</keyword>
<feature type="region of interest" description="Disordered" evidence="1">
    <location>
        <begin position="336"/>
        <end position="371"/>
    </location>
</feature>
<protein>
    <submittedName>
        <fullName evidence="3">Uncharacterized protein</fullName>
    </submittedName>
</protein>
<evidence type="ECO:0000313" key="4">
    <source>
        <dbReference type="Proteomes" id="UP000015354"/>
    </source>
</evidence>